<dbReference type="SUPFAM" id="SSF88713">
    <property type="entry name" value="Glycoside hydrolase/deacetylase"/>
    <property type="match status" value="1"/>
</dbReference>
<proteinExistence type="predicted"/>
<keyword evidence="3" id="KW-0812">Transmembrane</keyword>
<name>A0A5B8T5J9_LEUPS</name>
<comment type="subcellular location">
    <subcellularLocation>
        <location evidence="1">Secreted</location>
    </subcellularLocation>
</comment>
<evidence type="ECO:0000256" key="3">
    <source>
        <dbReference type="SAM" id="Phobius"/>
    </source>
</evidence>
<dbReference type="InterPro" id="IPR011330">
    <property type="entry name" value="Glyco_hydro/deAcase_b/a-brl"/>
</dbReference>
<dbReference type="PROSITE" id="PS51677">
    <property type="entry name" value="NODB"/>
    <property type="match status" value="1"/>
</dbReference>
<feature type="domain" description="NodB homology" evidence="4">
    <location>
        <begin position="128"/>
        <end position="301"/>
    </location>
</feature>
<dbReference type="InterPro" id="IPR002509">
    <property type="entry name" value="NODB_dom"/>
</dbReference>
<dbReference type="GO" id="GO:0005576">
    <property type="term" value="C:extracellular region"/>
    <property type="evidence" value="ECO:0007669"/>
    <property type="project" value="UniProtKB-SubCell"/>
</dbReference>
<dbReference type="Gene3D" id="3.20.20.370">
    <property type="entry name" value="Glycoside hydrolase/deacetylase"/>
    <property type="match status" value="1"/>
</dbReference>
<dbReference type="KEGG" id="lpse:FGL85_07760"/>
<keyword evidence="3" id="KW-1133">Transmembrane helix</keyword>
<evidence type="ECO:0000313" key="6">
    <source>
        <dbReference type="Proteomes" id="UP000321296"/>
    </source>
</evidence>
<evidence type="ECO:0000313" key="5">
    <source>
        <dbReference type="EMBL" id="QEA42400.1"/>
    </source>
</evidence>
<dbReference type="GO" id="GO:0016810">
    <property type="term" value="F:hydrolase activity, acting on carbon-nitrogen (but not peptide) bonds"/>
    <property type="evidence" value="ECO:0007669"/>
    <property type="project" value="InterPro"/>
</dbReference>
<dbReference type="Proteomes" id="UP000321296">
    <property type="component" value="Chromosome"/>
</dbReference>
<dbReference type="Pfam" id="PF01522">
    <property type="entry name" value="Polysacc_deac_1"/>
    <property type="match status" value="1"/>
</dbReference>
<organism evidence="5 6">
    <name type="scientific">Leuconostoc pseudomesenteroides</name>
    <dbReference type="NCBI Taxonomy" id="33968"/>
    <lineage>
        <taxon>Bacteria</taxon>
        <taxon>Bacillati</taxon>
        <taxon>Bacillota</taxon>
        <taxon>Bacilli</taxon>
        <taxon>Lactobacillales</taxon>
        <taxon>Lactobacillaceae</taxon>
        <taxon>Leuconostoc</taxon>
    </lineage>
</organism>
<dbReference type="PANTHER" id="PTHR34216">
    <property type="match status" value="1"/>
</dbReference>
<sequence>MMKRYRLIILLFILVMLFISFMMIYFGVQQGNKQQQIERKVDYTYKNFAKTNSNVKDGVLVLAYHRILKKNAAVEFAQYVSKNPQLQQYNVDQTTFMHQMKWLKSHHISVWSMDEFIKHSHENTISGKHVVLTFDDIDTTLPRNAAPTLYDLRLPFTIFVITGRVGSNLDGEQLATWQEISKLSNHPEVTVGLHTNDLHYQEDNKPILSTTSISKKSIISDYKKSYNKIKNQLGITPTVFAYPYGSQNVTLTQYMYRHGMQGIFLLEPGIVSNDLPNILQGVPRFVVTNTNFDELQSWLKK</sequence>
<dbReference type="GO" id="GO:0005975">
    <property type="term" value="P:carbohydrate metabolic process"/>
    <property type="evidence" value="ECO:0007669"/>
    <property type="project" value="InterPro"/>
</dbReference>
<dbReference type="EMBL" id="CP042383">
    <property type="protein sequence ID" value="QEA42400.1"/>
    <property type="molecule type" value="Genomic_DNA"/>
</dbReference>
<evidence type="ECO:0000256" key="2">
    <source>
        <dbReference type="ARBA" id="ARBA00022729"/>
    </source>
</evidence>
<evidence type="ECO:0000259" key="4">
    <source>
        <dbReference type="PROSITE" id="PS51677"/>
    </source>
</evidence>
<dbReference type="PANTHER" id="PTHR34216:SF3">
    <property type="entry name" value="POLY-BETA-1,6-N-ACETYL-D-GLUCOSAMINE N-DEACETYLASE"/>
    <property type="match status" value="1"/>
</dbReference>
<accession>A0A5B8T5J9</accession>
<reference evidence="5 6" key="1">
    <citation type="submission" date="2019-06" db="EMBL/GenBank/DDBJ databases">
        <title>Genome analyses of bacteria isolated from kimchi.</title>
        <authorList>
            <person name="Lee S."/>
            <person name="Ahn S."/>
            <person name="Roh S."/>
        </authorList>
    </citation>
    <scope>NUCLEOTIDE SEQUENCE [LARGE SCALE GENOMIC DNA]</scope>
    <source>
        <strain evidence="5 6">CBA3630</strain>
    </source>
</reference>
<evidence type="ECO:0000256" key="1">
    <source>
        <dbReference type="ARBA" id="ARBA00004613"/>
    </source>
</evidence>
<dbReference type="AlphaFoldDB" id="A0A5B8T5J9"/>
<protein>
    <submittedName>
        <fullName evidence="5">Polysaccharide deacetylase family protein</fullName>
    </submittedName>
</protein>
<feature type="transmembrane region" description="Helical" evidence="3">
    <location>
        <begin position="7"/>
        <end position="28"/>
    </location>
</feature>
<keyword evidence="3" id="KW-0472">Membrane</keyword>
<keyword evidence="2" id="KW-0732">Signal</keyword>
<gene>
    <name evidence="5" type="ORF">FGL85_07760</name>
</gene>
<dbReference type="InterPro" id="IPR051398">
    <property type="entry name" value="Polysacch_Deacetylase"/>
</dbReference>